<protein>
    <recommendedName>
        <fullName evidence="2">Outer membrane protein beta-barrel domain-containing protein</fullName>
    </recommendedName>
</protein>
<evidence type="ECO:0000313" key="1">
    <source>
        <dbReference type="EMBL" id="MPN47082.1"/>
    </source>
</evidence>
<proteinExistence type="predicted"/>
<dbReference type="EMBL" id="VSSQ01108288">
    <property type="protein sequence ID" value="MPN47082.1"/>
    <property type="molecule type" value="Genomic_DNA"/>
</dbReference>
<gene>
    <name evidence="1" type="ORF">SDC9_194682</name>
</gene>
<dbReference type="AlphaFoldDB" id="A0A645I8F6"/>
<organism evidence="1">
    <name type="scientific">bioreactor metagenome</name>
    <dbReference type="NCBI Taxonomy" id="1076179"/>
    <lineage>
        <taxon>unclassified sequences</taxon>
        <taxon>metagenomes</taxon>
        <taxon>ecological metagenomes</taxon>
    </lineage>
</organism>
<reference evidence="1" key="1">
    <citation type="submission" date="2019-08" db="EMBL/GenBank/DDBJ databases">
        <authorList>
            <person name="Kucharzyk K."/>
            <person name="Murdoch R.W."/>
            <person name="Higgins S."/>
            <person name="Loffler F."/>
        </authorList>
    </citation>
    <scope>NUCLEOTIDE SEQUENCE</scope>
</reference>
<accession>A0A645I8F6</accession>
<evidence type="ECO:0008006" key="2">
    <source>
        <dbReference type="Google" id="ProtNLM"/>
    </source>
</evidence>
<sequence>MENRLYMLADASLTLSYTSGLLTPLVFGVGVGGTVRYLPEDYHWWIEGMARILFDTGLNPKFRVNLAGEIDYLLTPNFRTYGGLSISNNFGTICAYAGGQYRIW</sequence>
<name>A0A645I8F6_9ZZZZ</name>
<comment type="caution">
    <text evidence="1">The sequence shown here is derived from an EMBL/GenBank/DDBJ whole genome shotgun (WGS) entry which is preliminary data.</text>
</comment>